<dbReference type="Pfam" id="PF11751">
    <property type="entry name" value="PorP_SprF"/>
    <property type="match status" value="1"/>
</dbReference>
<dbReference type="NCBIfam" id="TIGR03519">
    <property type="entry name" value="T9SS_PorP_fam"/>
    <property type="match status" value="1"/>
</dbReference>
<dbReference type="InterPro" id="IPR019861">
    <property type="entry name" value="PorP/SprF_Bacteroidetes"/>
</dbReference>
<name>A0ABP3TTI9_9FLAO</name>
<accession>A0ABP3TTI9</accession>
<evidence type="ECO:0000313" key="1">
    <source>
        <dbReference type="EMBL" id="GAA0716147.1"/>
    </source>
</evidence>
<gene>
    <name evidence="1" type="ORF">GCM10009430_11540</name>
</gene>
<organism evidence="1 2">
    <name type="scientific">Aquimarina litoralis</name>
    <dbReference type="NCBI Taxonomy" id="584605"/>
    <lineage>
        <taxon>Bacteria</taxon>
        <taxon>Pseudomonadati</taxon>
        <taxon>Bacteroidota</taxon>
        <taxon>Flavobacteriia</taxon>
        <taxon>Flavobacteriales</taxon>
        <taxon>Flavobacteriaceae</taxon>
        <taxon>Aquimarina</taxon>
    </lineage>
</organism>
<proteinExistence type="predicted"/>
<sequence length="295" mass="33482">MTVMLSLYYNNARAQQTPVFSDYYYNQVLINPAHSGYYSDTEVSLSNFGYLSGFEGNPRTFSGIVSTNAFENNVGISGGFISDQIGVTTATTIFASYAYKIFFDHNYNRARWWNYNPNVLSFGLTTGVLFFNEDLSRLNIQGDPNFQNDVNVTVPTFGFGILYNHNKLYIGFSAQNLFSNSIASDQNVNIQTPYYLYGGYRLYLSRFEEIRIQPSALIKFEADAPAQFDLNVSVNYKNKIEIGAGYRSSSSLNAFAGLYFLKNWRFAYSYTAFNRDTPFNNTNGFILTYRSGEGF</sequence>
<keyword evidence="2" id="KW-1185">Reference proteome</keyword>
<evidence type="ECO:0000313" key="2">
    <source>
        <dbReference type="Proteomes" id="UP001501758"/>
    </source>
</evidence>
<protein>
    <recommendedName>
        <fullName evidence="3">Type IX secretion system membrane protein, PorP/SprF family</fullName>
    </recommendedName>
</protein>
<reference evidence="2" key="1">
    <citation type="journal article" date="2019" name="Int. J. Syst. Evol. Microbiol.">
        <title>The Global Catalogue of Microorganisms (GCM) 10K type strain sequencing project: providing services to taxonomists for standard genome sequencing and annotation.</title>
        <authorList>
            <consortium name="The Broad Institute Genomics Platform"/>
            <consortium name="The Broad Institute Genome Sequencing Center for Infectious Disease"/>
            <person name="Wu L."/>
            <person name="Ma J."/>
        </authorList>
    </citation>
    <scope>NUCLEOTIDE SEQUENCE [LARGE SCALE GENOMIC DNA]</scope>
    <source>
        <strain evidence="2">JCM 15974</strain>
    </source>
</reference>
<comment type="caution">
    <text evidence="1">The sequence shown here is derived from an EMBL/GenBank/DDBJ whole genome shotgun (WGS) entry which is preliminary data.</text>
</comment>
<dbReference type="Proteomes" id="UP001501758">
    <property type="component" value="Unassembled WGS sequence"/>
</dbReference>
<dbReference type="EMBL" id="BAAAGE010000001">
    <property type="protein sequence ID" value="GAA0716147.1"/>
    <property type="molecule type" value="Genomic_DNA"/>
</dbReference>
<evidence type="ECO:0008006" key="3">
    <source>
        <dbReference type="Google" id="ProtNLM"/>
    </source>
</evidence>